<evidence type="ECO:0000313" key="2">
    <source>
        <dbReference type="EMBL" id="GAA0938738.1"/>
    </source>
</evidence>
<evidence type="ECO:0008006" key="4">
    <source>
        <dbReference type="Google" id="ProtNLM"/>
    </source>
</evidence>
<dbReference type="SUPFAM" id="SSF53850">
    <property type="entry name" value="Periplasmic binding protein-like II"/>
    <property type="match status" value="1"/>
</dbReference>
<evidence type="ECO:0000256" key="1">
    <source>
        <dbReference type="SAM" id="SignalP"/>
    </source>
</evidence>
<protein>
    <recommendedName>
        <fullName evidence="4">Multiple sugar transport system substrate-binding protein</fullName>
    </recommendedName>
</protein>
<gene>
    <name evidence="2" type="ORF">GCM10009554_27990</name>
</gene>
<dbReference type="EMBL" id="BAAAHK010000006">
    <property type="protein sequence ID" value="GAA0938738.1"/>
    <property type="molecule type" value="Genomic_DNA"/>
</dbReference>
<reference evidence="2 3" key="1">
    <citation type="journal article" date="2019" name="Int. J. Syst. Evol. Microbiol.">
        <title>The Global Catalogue of Microorganisms (GCM) 10K type strain sequencing project: providing services to taxonomists for standard genome sequencing and annotation.</title>
        <authorList>
            <consortium name="The Broad Institute Genomics Platform"/>
            <consortium name="The Broad Institute Genome Sequencing Center for Infectious Disease"/>
            <person name="Wu L."/>
            <person name="Ma J."/>
        </authorList>
    </citation>
    <scope>NUCLEOTIDE SEQUENCE [LARGE SCALE GENOMIC DNA]</scope>
    <source>
        <strain evidence="2 3">JCM 10977</strain>
    </source>
</reference>
<comment type="caution">
    <text evidence="2">The sequence shown here is derived from an EMBL/GenBank/DDBJ whole genome shotgun (WGS) entry which is preliminary data.</text>
</comment>
<dbReference type="PROSITE" id="PS51257">
    <property type="entry name" value="PROKAR_LIPOPROTEIN"/>
    <property type="match status" value="1"/>
</dbReference>
<keyword evidence="3" id="KW-1185">Reference proteome</keyword>
<dbReference type="PANTHER" id="PTHR43649">
    <property type="entry name" value="ARABINOSE-BINDING PROTEIN-RELATED"/>
    <property type="match status" value="1"/>
</dbReference>
<feature type="signal peptide" evidence="1">
    <location>
        <begin position="1"/>
        <end position="31"/>
    </location>
</feature>
<feature type="chain" id="PRO_5045434731" description="Multiple sugar transport system substrate-binding protein" evidence="1">
    <location>
        <begin position="32"/>
        <end position="422"/>
    </location>
</feature>
<accession>A0ABN1Q7N8</accession>
<dbReference type="Pfam" id="PF01547">
    <property type="entry name" value="SBP_bac_1"/>
    <property type="match status" value="1"/>
</dbReference>
<dbReference type="PANTHER" id="PTHR43649:SF12">
    <property type="entry name" value="DIACETYLCHITOBIOSE BINDING PROTEIN DASA"/>
    <property type="match status" value="1"/>
</dbReference>
<organism evidence="2 3">
    <name type="scientific">Kribbella koreensis</name>
    <dbReference type="NCBI Taxonomy" id="57909"/>
    <lineage>
        <taxon>Bacteria</taxon>
        <taxon>Bacillati</taxon>
        <taxon>Actinomycetota</taxon>
        <taxon>Actinomycetes</taxon>
        <taxon>Propionibacteriales</taxon>
        <taxon>Kribbellaceae</taxon>
        <taxon>Kribbella</taxon>
    </lineage>
</organism>
<dbReference type="InterPro" id="IPR006059">
    <property type="entry name" value="SBP"/>
</dbReference>
<dbReference type="InterPro" id="IPR050490">
    <property type="entry name" value="Bact_solute-bd_prot1"/>
</dbReference>
<name>A0ABN1Q7N8_9ACTN</name>
<proteinExistence type="predicted"/>
<keyword evidence="1" id="KW-0732">Signal</keyword>
<evidence type="ECO:0000313" key="3">
    <source>
        <dbReference type="Proteomes" id="UP001500542"/>
    </source>
</evidence>
<sequence>MKLFNRHLLPVGAGLAALLLAAGCASGSAPAANNAGGADDNGDITFSFWGTNSEAASLKAIAAAFEKANPGTKVTTNWIQADYEQKIQTSIAAGTQSTVMEISNTSLAGFAPSFAEQQVDPGKFIQPNISEALKFDGKYYAMPFTAKPKVMAINVDAFKAAGLPLPSATTPLSLDEFRAVAAKLSHGEGKTRVFGTSNLWFKGWLTAAGGGFYNADATACTFGDAQGVKTAQYVVDMQKDKYAPNSLDIDGQDQAQWFAAGRLGTFSDFGPWTVADFAKISKPNWTLVPVPGKGFPMEVGGLAIAKNASGKKAETAKKFVEFASTNTDAQNQLIQGNTALGVPIIAESVGTLEKILPADRNLAAFTTALKTGLVSPSVPREAQISGDADKGITSYTPLGSGKDDVAKILPGLNDKCTAALKK</sequence>
<dbReference type="Gene3D" id="3.40.190.10">
    <property type="entry name" value="Periplasmic binding protein-like II"/>
    <property type="match status" value="1"/>
</dbReference>
<dbReference type="RefSeq" id="WP_343968788.1">
    <property type="nucleotide sequence ID" value="NZ_BAAAHK010000006.1"/>
</dbReference>
<dbReference type="Proteomes" id="UP001500542">
    <property type="component" value="Unassembled WGS sequence"/>
</dbReference>